<evidence type="ECO:0008006" key="3">
    <source>
        <dbReference type="Google" id="ProtNLM"/>
    </source>
</evidence>
<accession>A0A0C2MZI4</accession>
<dbReference type="EMBL" id="JWZT01003325">
    <property type="protein sequence ID" value="KII67042.1"/>
    <property type="molecule type" value="Genomic_DNA"/>
</dbReference>
<evidence type="ECO:0000313" key="1">
    <source>
        <dbReference type="EMBL" id="KII67042.1"/>
    </source>
</evidence>
<dbReference type="Gene3D" id="1.25.40.10">
    <property type="entry name" value="Tetratricopeptide repeat domain"/>
    <property type="match status" value="1"/>
</dbReference>
<sequence>MNKFVDDIQVLVDNADALYLTGEFEKAANTYYEAAELAISFQLQYLSKVSLYLAAAKSYIDINDIRGDECLEKAVDVCTTDGKIDKAIEICFDIGHKLLVEFEDQVRAEKLFIKGDELRLQRERPHSCVLTEFEEKDFYGDLKKAFEFRQKFQVTETLSDGTTTTHECNSSDNCLALCRICVSARTGLDKFLKDGTEEREPLLYRTKTATQKE</sequence>
<comment type="caution">
    <text evidence="1">The sequence shown here is derived from an EMBL/GenBank/DDBJ whole genome shotgun (WGS) entry which is preliminary data.</text>
</comment>
<reference evidence="1 2" key="1">
    <citation type="journal article" date="2014" name="Genome Biol. Evol.">
        <title>The genome of the myxosporean Thelohanellus kitauei shows adaptations to nutrient acquisition within its fish host.</title>
        <authorList>
            <person name="Yang Y."/>
            <person name="Xiong J."/>
            <person name="Zhou Z."/>
            <person name="Huo F."/>
            <person name="Miao W."/>
            <person name="Ran C."/>
            <person name="Liu Y."/>
            <person name="Zhang J."/>
            <person name="Feng J."/>
            <person name="Wang M."/>
            <person name="Wang M."/>
            <person name="Wang L."/>
            <person name="Yao B."/>
        </authorList>
    </citation>
    <scope>NUCLEOTIDE SEQUENCE [LARGE SCALE GENOMIC DNA]</scope>
    <source>
        <strain evidence="1">Wuqing</strain>
    </source>
</reference>
<organism evidence="1 2">
    <name type="scientific">Thelohanellus kitauei</name>
    <name type="common">Myxosporean</name>
    <dbReference type="NCBI Taxonomy" id="669202"/>
    <lineage>
        <taxon>Eukaryota</taxon>
        <taxon>Metazoa</taxon>
        <taxon>Cnidaria</taxon>
        <taxon>Myxozoa</taxon>
        <taxon>Myxosporea</taxon>
        <taxon>Bivalvulida</taxon>
        <taxon>Platysporina</taxon>
        <taxon>Myxobolidae</taxon>
        <taxon>Thelohanellus</taxon>
    </lineage>
</organism>
<evidence type="ECO:0000313" key="2">
    <source>
        <dbReference type="Proteomes" id="UP000031668"/>
    </source>
</evidence>
<gene>
    <name evidence="1" type="ORF">RF11_10075</name>
</gene>
<protein>
    <recommendedName>
        <fullName evidence="3">Alpha-soluble NSF attachment protein</fullName>
    </recommendedName>
</protein>
<proteinExistence type="predicted"/>
<dbReference type="AlphaFoldDB" id="A0A0C2MZI4"/>
<dbReference type="Pfam" id="PF14938">
    <property type="entry name" value="SNAP"/>
    <property type="match status" value="1"/>
</dbReference>
<dbReference type="InterPro" id="IPR011990">
    <property type="entry name" value="TPR-like_helical_dom_sf"/>
</dbReference>
<dbReference type="SUPFAM" id="SSF48452">
    <property type="entry name" value="TPR-like"/>
    <property type="match status" value="1"/>
</dbReference>
<keyword evidence="2" id="KW-1185">Reference proteome</keyword>
<name>A0A0C2MZI4_THEKT</name>
<dbReference type="Proteomes" id="UP000031668">
    <property type="component" value="Unassembled WGS sequence"/>
</dbReference>